<feature type="region of interest" description="Disordered" evidence="1">
    <location>
        <begin position="1"/>
        <end position="153"/>
    </location>
</feature>
<evidence type="ECO:0000256" key="1">
    <source>
        <dbReference type="SAM" id="MobiDB-lite"/>
    </source>
</evidence>
<name>A0A9P6NK02_9BASI</name>
<evidence type="ECO:0000256" key="2">
    <source>
        <dbReference type="SAM" id="Phobius"/>
    </source>
</evidence>
<dbReference type="OrthoDB" id="3365211at2759"/>
<accession>A0A9P6NK02</accession>
<dbReference type="AlphaFoldDB" id="A0A9P6NK02"/>
<dbReference type="Pfam" id="PF11204">
    <property type="entry name" value="DUF2985"/>
    <property type="match status" value="1"/>
</dbReference>
<feature type="transmembrane region" description="Helical" evidence="2">
    <location>
        <begin position="355"/>
        <end position="375"/>
    </location>
</feature>
<proteinExistence type="predicted"/>
<dbReference type="EMBL" id="MU167285">
    <property type="protein sequence ID" value="KAG0144946.1"/>
    <property type="molecule type" value="Genomic_DNA"/>
</dbReference>
<feature type="transmembrane region" description="Helical" evidence="2">
    <location>
        <begin position="554"/>
        <end position="577"/>
    </location>
</feature>
<gene>
    <name evidence="3" type="ORF">CROQUDRAFT_672018</name>
</gene>
<dbReference type="PANTHER" id="PTHR35872:SF2">
    <property type="entry name" value="INTEGRAL MEMBRANE PROTEIN (AFU_ORTHOLOGUE AFUA_5G07110)"/>
    <property type="match status" value="1"/>
</dbReference>
<comment type="caution">
    <text evidence="3">The sequence shown here is derived from an EMBL/GenBank/DDBJ whole genome shotgun (WGS) entry which is preliminary data.</text>
</comment>
<evidence type="ECO:0000313" key="3">
    <source>
        <dbReference type="EMBL" id="KAG0144946.1"/>
    </source>
</evidence>
<feature type="transmembrane region" description="Helical" evidence="2">
    <location>
        <begin position="519"/>
        <end position="548"/>
    </location>
</feature>
<dbReference type="InterPro" id="IPR021369">
    <property type="entry name" value="DUF2985"/>
</dbReference>
<keyword evidence="4" id="KW-1185">Reference proteome</keyword>
<keyword evidence="2" id="KW-0472">Membrane</keyword>
<feature type="transmembrane region" description="Helical" evidence="2">
    <location>
        <begin position="387"/>
        <end position="407"/>
    </location>
</feature>
<dbReference type="Proteomes" id="UP000886653">
    <property type="component" value="Unassembled WGS sequence"/>
</dbReference>
<feature type="region of interest" description="Disordered" evidence="1">
    <location>
        <begin position="267"/>
        <end position="290"/>
    </location>
</feature>
<keyword evidence="2" id="KW-1133">Transmembrane helix</keyword>
<sequence>MSQSSRRVTTIHRPSQVRLITRTSQIGLNHPNNQSTEPNNTSSIQTNPPSSPSQTLPYSPCSPHQSSLHRHPSASGSLITRAIFGRNQPRHLTRTRANTQLTRTSVPASLGSSNPTSPSKDRRAQVEQSSRPFSDGKMFQNTINKSTPGPTQPGFLGDVSKVIQPNATQEHPTNAEDELGPLPPFNSPHLVQMAHPITNANQEDEEESEDGGMISEDEEIDLLEVVDPAVHTASTLTHIQNSIFIPLAFNRYGSPVIDDLGTAVTPSRRTSLRTRPKSPVHDSSPIPSARRSRIRRGSILIGNQDSPTIDEESGGPANEAENSIDNHIIEIVDHGRRQTIRRILRGARAFICTPLGVLFAIYGFLVVFWVLILLKWIKIEPLHRYRIWVEICSQILNGLFTITGIGLLPSRLIDWWNISIVIHYARIIWRRKGKKNLGDPNDILPLDIERAKAEKEVACTKEPTQKLRRKRRVKPCAKLEDERRILSEPEIIRLERAQSKLCRSQTWYRPHSSPTHYAFPIWGAFAILICNIGNSIFQAALCGVMWGLTYSHRPAWTTATFMAASFSCGIASAILIWQVGQRTRKSEEVMAKVEAILKGDDGQQQDEHWSTDAEIRSDGEA</sequence>
<dbReference type="PANTHER" id="PTHR35872">
    <property type="entry name" value="INTEGRAL MEMBRANE PROTEIN (AFU_ORTHOLOGUE AFUA_5G07110)"/>
    <property type="match status" value="1"/>
</dbReference>
<keyword evidence="2" id="KW-0812">Transmembrane</keyword>
<feature type="compositionally biased region" description="Polar residues" evidence="1">
    <location>
        <begin position="139"/>
        <end position="149"/>
    </location>
</feature>
<protein>
    <submittedName>
        <fullName evidence="3">Uncharacterized protein</fullName>
    </submittedName>
</protein>
<reference evidence="3" key="1">
    <citation type="submission" date="2013-11" db="EMBL/GenBank/DDBJ databases">
        <title>Genome sequence of the fusiform rust pathogen reveals effectors for host alternation and coevolution with pine.</title>
        <authorList>
            <consortium name="DOE Joint Genome Institute"/>
            <person name="Smith K."/>
            <person name="Pendleton A."/>
            <person name="Kubisiak T."/>
            <person name="Anderson C."/>
            <person name="Salamov A."/>
            <person name="Aerts A."/>
            <person name="Riley R."/>
            <person name="Clum A."/>
            <person name="Lindquist E."/>
            <person name="Ence D."/>
            <person name="Campbell M."/>
            <person name="Kronenberg Z."/>
            <person name="Feau N."/>
            <person name="Dhillon B."/>
            <person name="Hamelin R."/>
            <person name="Burleigh J."/>
            <person name="Smith J."/>
            <person name="Yandell M."/>
            <person name="Nelson C."/>
            <person name="Grigoriev I."/>
            <person name="Davis J."/>
        </authorList>
    </citation>
    <scope>NUCLEOTIDE SEQUENCE</scope>
    <source>
        <strain evidence="3">G11</strain>
    </source>
</reference>
<evidence type="ECO:0000313" key="4">
    <source>
        <dbReference type="Proteomes" id="UP000886653"/>
    </source>
</evidence>
<feature type="region of interest" description="Disordered" evidence="1">
    <location>
        <begin position="599"/>
        <end position="621"/>
    </location>
</feature>
<organism evidence="3 4">
    <name type="scientific">Cronartium quercuum f. sp. fusiforme G11</name>
    <dbReference type="NCBI Taxonomy" id="708437"/>
    <lineage>
        <taxon>Eukaryota</taxon>
        <taxon>Fungi</taxon>
        <taxon>Dikarya</taxon>
        <taxon>Basidiomycota</taxon>
        <taxon>Pucciniomycotina</taxon>
        <taxon>Pucciniomycetes</taxon>
        <taxon>Pucciniales</taxon>
        <taxon>Coleosporiaceae</taxon>
        <taxon>Cronartium</taxon>
    </lineage>
</organism>
<feature type="compositionally biased region" description="Polar residues" evidence="1">
    <location>
        <begin position="95"/>
        <end position="118"/>
    </location>
</feature>
<feature type="compositionally biased region" description="Polar residues" evidence="1">
    <location>
        <begin position="21"/>
        <end position="66"/>
    </location>
</feature>